<dbReference type="GO" id="GO:0016779">
    <property type="term" value="F:nucleotidyltransferase activity"/>
    <property type="evidence" value="ECO:0007669"/>
    <property type="project" value="UniProtKB-KW"/>
</dbReference>
<dbReference type="Proteomes" id="UP000287962">
    <property type="component" value="Unassembled WGS sequence"/>
</dbReference>
<evidence type="ECO:0000256" key="6">
    <source>
        <dbReference type="ARBA" id="ARBA00022741"/>
    </source>
</evidence>
<accession>A0A0N0IR08</accession>
<evidence type="ECO:0000313" key="15">
    <source>
        <dbReference type="EMBL" id="RTI09008.1"/>
    </source>
</evidence>
<evidence type="ECO:0000313" key="21">
    <source>
        <dbReference type="Proteomes" id="UP000288073"/>
    </source>
</evidence>
<reference evidence="15" key="2">
    <citation type="submission" date="2017-10" db="EMBL/GenBank/DDBJ databases">
        <authorList>
            <person name="Wilpiszeski R.L."/>
            <person name="Zhidan Z."/>
            <person name="House C.H."/>
        </authorList>
    </citation>
    <scope>NUCLEOTIDE SEQUENCE</scope>
    <source>
        <strain evidence="15">12_S12</strain>
    </source>
</reference>
<evidence type="ECO:0000313" key="11">
    <source>
        <dbReference type="EMBL" id="KPD32207.1"/>
    </source>
</evidence>
<evidence type="ECO:0000256" key="4">
    <source>
        <dbReference type="ARBA" id="ARBA00022695"/>
    </source>
</evidence>
<evidence type="ECO:0000256" key="7">
    <source>
        <dbReference type="ARBA" id="ARBA00022840"/>
    </source>
</evidence>
<name>A0A0N0IR08_THESC</name>
<dbReference type="Proteomes" id="UP000286928">
    <property type="component" value="Unassembled WGS sequence"/>
</dbReference>
<keyword evidence="6" id="KW-0547">Nucleotide-binding</keyword>
<dbReference type="InterPro" id="IPR043519">
    <property type="entry name" value="NT_sf"/>
</dbReference>
<keyword evidence="7" id="KW-0067">ATP-binding</keyword>
<evidence type="ECO:0000256" key="2">
    <source>
        <dbReference type="ARBA" id="ARBA00022649"/>
    </source>
</evidence>
<dbReference type="Proteomes" id="UP000288082">
    <property type="component" value="Unassembled WGS sequence"/>
</dbReference>
<dbReference type="Proteomes" id="UP000053099">
    <property type="component" value="Unassembled WGS sequence"/>
</dbReference>
<evidence type="ECO:0000313" key="18">
    <source>
        <dbReference type="Proteomes" id="UP000286910"/>
    </source>
</evidence>
<dbReference type="InterPro" id="IPR002934">
    <property type="entry name" value="Polymerase_NTP_transf_dom"/>
</dbReference>
<dbReference type="EMBL" id="LJJR01000012">
    <property type="protein sequence ID" value="KPD32207.1"/>
    <property type="molecule type" value="Genomic_DNA"/>
</dbReference>
<dbReference type="EMBL" id="PELR01000390">
    <property type="protein sequence ID" value="RTH00552.1"/>
    <property type="molecule type" value="Genomic_DNA"/>
</dbReference>
<dbReference type="PATRIC" id="fig|37636.3.peg.149"/>
<dbReference type="EMBL" id="PELM01000321">
    <property type="protein sequence ID" value="RTH01724.1"/>
    <property type="molecule type" value="Genomic_DNA"/>
</dbReference>
<keyword evidence="4" id="KW-0548">Nucleotidyltransferase</keyword>
<keyword evidence="20" id="KW-1185">Reference proteome</keyword>
<dbReference type="RefSeq" id="WP_054391920.1">
    <property type="nucleotide sequence ID" value="NZ_PELM01000321.1"/>
</dbReference>
<sequence>MAQEVLSPSLEALAQVCRRYGVRCLWVFGSFARGEADEQSDLDLLVEFYPGQVPGLDFIRLEEELSRLFGRRVDLHTAKSLSRHFREEVLKEAKPLYEEGQAL</sequence>
<evidence type="ECO:0000313" key="13">
    <source>
        <dbReference type="EMBL" id="RTH01724.1"/>
    </source>
</evidence>
<dbReference type="GO" id="GO:0046872">
    <property type="term" value="F:metal ion binding"/>
    <property type="evidence" value="ECO:0007669"/>
    <property type="project" value="UniProtKB-KW"/>
</dbReference>
<dbReference type="PANTHER" id="PTHR33571">
    <property type="entry name" value="SSL8005 PROTEIN"/>
    <property type="match status" value="1"/>
</dbReference>
<evidence type="ECO:0000256" key="3">
    <source>
        <dbReference type="ARBA" id="ARBA00022679"/>
    </source>
</evidence>
<dbReference type="Proteomes" id="UP000288073">
    <property type="component" value="Unassembled WGS sequence"/>
</dbReference>
<dbReference type="EMBL" id="PEML01000060">
    <property type="protein sequence ID" value="RTI09008.1"/>
    <property type="molecule type" value="Genomic_DNA"/>
</dbReference>
<evidence type="ECO:0000313" key="22">
    <source>
        <dbReference type="Proteomes" id="UP000288082"/>
    </source>
</evidence>
<evidence type="ECO:0000313" key="17">
    <source>
        <dbReference type="Proteomes" id="UP000053099"/>
    </source>
</evidence>
<evidence type="ECO:0000259" key="10">
    <source>
        <dbReference type="Pfam" id="PF01909"/>
    </source>
</evidence>
<comment type="similarity">
    <text evidence="9">Belongs to the MntA antitoxin family.</text>
</comment>
<keyword evidence="2" id="KW-1277">Toxin-antitoxin system</keyword>
<dbReference type="EMBL" id="PEMN01000345">
    <property type="protein sequence ID" value="RTI14776.1"/>
    <property type="molecule type" value="Genomic_DNA"/>
</dbReference>
<evidence type="ECO:0000256" key="9">
    <source>
        <dbReference type="ARBA" id="ARBA00038276"/>
    </source>
</evidence>
<dbReference type="SUPFAM" id="SSF81301">
    <property type="entry name" value="Nucleotidyltransferase"/>
    <property type="match status" value="1"/>
</dbReference>
<keyword evidence="8" id="KW-0460">Magnesium</keyword>
<dbReference type="EMBL" id="PEMD01000288">
    <property type="protein sequence ID" value="RTH30691.1"/>
    <property type="molecule type" value="Genomic_DNA"/>
</dbReference>
<evidence type="ECO:0000256" key="5">
    <source>
        <dbReference type="ARBA" id="ARBA00022723"/>
    </source>
</evidence>
<evidence type="ECO:0000313" key="19">
    <source>
        <dbReference type="Proteomes" id="UP000286928"/>
    </source>
</evidence>
<organism evidence="11 17">
    <name type="scientific">Thermus scotoductus</name>
    <dbReference type="NCBI Taxonomy" id="37636"/>
    <lineage>
        <taxon>Bacteria</taxon>
        <taxon>Thermotogati</taxon>
        <taxon>Deinococcota</taxon>
        <taxon>Deinococci</taxon>
        <taxon>Thermales</taxon>
        <taxon>Thermaceae</taxon>
        <taxon>Thermus</taxon>
    </lineage>
</organism>
<dbReference type="PANTHER" id="PTHR33571:SF12">
    <property type="entry name" value="BSL3053 PROTEIN"/>
    <property type="match status" value="1"/>
</dbReference>
<dbReference type="InterPro" id="IPR052038">
    <property type="entry name" value="Type-VII_TA_antitoxin"/>
</dbReference>
<dbReference type="Gene3D" id="3.30.460.10">
    <property type="entry name" value="Beta Polymerase, domain 2"/>
    <property type="match status" value="1"/>
</dbReference>
<comment type="caution">
    <text evidence="11">The sequence shown here is derived from an EMBL/GenBank/DDBJ whole genome shotgun (WGS) entry which is preliminary data.</text>
</comment>
<evidence type="ECO:0000313" key="12">
    <source>
        <dbReference type="EMBL" id="RTH00552.1"/>
    </source>
</evidence>
<dbReference type="Pfam" id="PF01909">
    <property type="entry name" value="NTP_transf_2"/>
    <property type="match status" value="1"/>
</dbReference>
<keyword evidence="5" id="KW-0479">Metal-binding</keyword>
<dbReference type="NCBIfam" id="NF047752">
    <property type="entry name" value="MntA_antitoxin"/>
    <property type="match status" value="1"/>
</dbReference>
<feature type="domain" description="Polymerase nucleotidyl transferase" evidence="10">
    <location>
        <begin position="13"/>
        <end position="96"/>
    </location>
</feature>
<keyword evidence="3 12" id="KW-0808">Transferase</keyword>
<dbReference type="AlphaFoldDB" id="A0A0N0IR08"/>
<evidence type="ECO:0000256" key="1">
    <source>
        <dbReference type="ARBA" id="ARBA00001946"/>
    </source>
</evidence>
<reference evidence="11 17" key="1">
    <citation type="submission" date="2015-09" db="EMBL/GenBank/DDBJ databases">
        <title>Draft genome sequence of Thermus scotoductus strain K1 isolated from a geothermal spring in Nagorno-Karabakh, Armenia.</title>
        <authorList>
            <person name="Saghatelyan A."/>
            <person name="Poghosyan L."/>
            <person name="Panosyan H."/>
            <person name="Birkeland N.-K."/>
        </authorList>
    </citation>
    <scope>NUCLEOTIDE SEQUENCE [LARGE SCALE GENOMIC DNA]</scope>
    <source>
        <strain evidence="11 17">K1</strain>
    </source>
</reference>
<comment type="cofactor">
    <cofactor evidence="1">
        <name>Mg(2+)</name>
        <dbReference type="ChEBI" id="CHEBI:18420"/>
    </cofactor>
</comment>
<evidence type="ECO:0000313" key="14">
    <source>
        <dbReference type="EMBL" id="RTH30691.1"/>
    </source>
</evidence>
<proteinExistence type="inferred from homology"/>
<dbReference type="CDD" id="cd05403">
    <property type="entry name" value="NT_KNTase_like"/>
    <property type="match status" value="1"/>
</dbReference>
<protein>
    <submittedName>
        <fullName evidence="11">DNA polymerase III subunit beta</fullName>
    </submittedName>
    <submittedName>
        <fullName evidence="12">Nucleotidyltransferase</fullName>
    </submittedName>
</protein>
<dbReference type="Proteomes" id="UP000286910">
    <property type="component" value="Unassembled WGS sequence"/>
</dbReference>
<reference evidence="18 19" key="3">
    <citation type="journal article" date="2019" name="Extremophiles">
        <title>Biogeography of thermophiles and predominance of Thermus scotoductus in domestic water heaters.</title>
        <authorList>
            <person name="Wilpiszeski R.L."/>
            <person name="Zhang Z."/>
            <person name="House C.H."/>
        </authorList>
    </citation>
    <scope>NUCLEOTIDE SEQUENCE [LARGE SCALE GENOMIC DNA]</scope>
    <source>
        <strain evidence="16 21">10_S10</strain>
        <strain evidence="15 20">12_S12</strain>
        <strain evidence="14 19">20_S20</strain>
        <strain evidence="12 18">32_S32</strain>
        <strain evidence="13 22">38_S38</strain>
    </source>
</reference>
<evidence type="ECO:0000313" key="16">
    <source>
        <dbReference type="EMBL" id="RTI14776.1"/>
    </source>
</evidence>
<gene>
    <name evidence="11" type="ORF">AN926_05435</name>
    <name evidence="16" type="ORF">CSW23_09735</name>
    <name evidence="15" type="ORF">CSW25_02945</name>
    <name evidence="14" type="ORF">CSW33_09680</name>
    <name evidence="12" type="ORF">CSW45_13250</name>
    <name evidence="13" type="ORF">CSW50_09010</name>
</gene>
<evidence type="ECO:0000313" key="20">
    <source>
        <dbReference type="Proteomes" id="UP000287962"/>
    </source>
</evidence>
<evidence type="ECO:0000256" key="8">
    <source>
        <dbReference type="ARBA" id="ARBA00022842"/>
    </source>
</evidence>
<dbReference type="GO" id="GO:0005524">
    <property type="term" value="F:ATP binding"/>
    <property type="evidence" value="ECO:0007669"/>
    <property type="project" value="UniProtKB-KW"/>
</dbReference>